<reference evidence="1 2" key="1">
    <citation type="submission" date="2017-07" db="EMBL/GenBank/DDBJ databases">
        <title>Draft whole genome sequences of clinical Proprionibacteriaceae strains.</title>
        <authorList>
            <person name="Bernier A.-M."/>
            <person name="Bernard K."/>
            <person name="Domingo M.-C."/>
        </authorList>
    </citation>
    <scope>NUCLEOTIDE SEQUENCE [LARGE SCALE GENOMIC DNA]</scope>
    <source>
        <strain evidence="1 2">NML 130396</strain>
    </source>
</reference>
<dbReference type="Proteomes" id="UP000216311">
    <property type="component" value="Unassembled WGS sequence"/>
</dbReference>
<accession>A0A255H2S4</accession>
<dbReference type="RefSeq" id="WP_094363613.1">
    <property type="nucleotide sequence ID" value="NZ_NMVQ01000012.1"/>
</dbReference>
<name>A0A255H2S4_9ACTN</name>
<gene>
    <name evidence="1" type="ORF">CGZ93_07945</name>
</gene>
<organism evidence="1 2">
    <name type="scientific">Enemella dayhoffiae</name>
    <dbReference type="NCBI Taxonomy" id="2016507"/>
    <lineage>
        <taxon>Bacteria</taxon>
        <taxon>Bacillati</taxon>
        <taxon>Actinomycetota</taxon>
        <taxon>Actinomycetes</taxon>
        <taxon>Propionibacteriales</taxon>
        <taxon>Propionibacteriaceae</taxon>
        <taxon>Enemella</taxon>
    </lineage>
</organism>
<sequence length="267" mass="29030">MPVPSPRWLLYRLVDPTSPAEDAVLHVGVHPELTGRRTGLVDFAWLASGEDLRASAPAVYARVDALFNQGMPPRVEVVSDHCTWGEAPAELAERLQDEVVGADGVEPSFQGKRGFVYSGDTLDRIVFARPGALPDAMDTVTVALHDYGDFDSPEELLQTEPAELFERLKPQFGRDLVASLRTRSDDFPSLLAAVAGAGFARGMIPPGFVLGVWQVRGTAQNTDFEAIETELVKAVRPGLIGTVLRHGTRVLWHKPPTTPDREQAGSV</sequence>
<dbReference type="AlphaFoldDB" id="A0A255H2S4"/>
<proteinExistence type="predicted"/>
<dbReference type="OrthoDB" id="9814695at2"/>
<protein>
    <recommendedName>
        <fullName evidence="3">DUF695 domain-containing protein</fullName>
    </recommendedName>
</protein>
<keyword evidence="2" id="KW-1185">Reference proteome</keyword>
<comment type="caution">
    <text evidence="1">The sequence shown here is derived from an EMBL/GenBank/DDBJ whole genome shotgun (WGS) entry which is preliminary data.</text>
</comment>
<evidence type="ECO:0000313" key="1">
    <source>
        <dbReference type="EMBL" id="OYO21869.1"/>
    </source>
</evidence>
<evidence type="ECO:0008006" key="3">
    <source>
        <dbReference type="Google" id="ProtNLM"/>
    </source>
</evidence>
<dbReference type="EMBL" id="NMVQ01000012">
    <property type="protein sequence ID" value="OYO21869.1"/>
    <property type="molecule type" value="Genomic_DNA"/>
</dbReference>
<evidence type="ECO:0000313" key="2">
    <source>
        <dbReference type="Proteomes" id="UP000216311"/>
    </source>
</evidence>